<dbReference type="EMBL" id="ML121530">
    <property type="protein sequence ID" value="RPB27760.1"/>
    <property type="molecule type" value="Genomic_DNA"/>
</dbReference>
<proteinExistence type="predicted"/>
<sequence>MPAKHKRKNNPGQSDRGNPPHKTRLPVTRHPEPPPLIPAPVAQRTLIPAPAQATQNESELDDSDEDTPTPAPRAPSPIVTPDGRTARENLSGWFQVVWNGLGAVRKDQFKNETFSSEECDELDFIIHYFGENIYIPKGQPSATVANSCRMHLERAANRHLRVLLQKYALEIQDKEKDELELEVAEKEREILRLKEENHQLKQETDRLKMENNELRLIPAPPPPPPPPHTFSSASFPIRTLIGILTPTTPHISQNARK</sequence>
<evidence type="ECO:0000256" key="1">
    <source>
        <dbReference type="SAM" id="Coils"/>
    </source>
</evidence>
<organism evidence="3 4">
    <name type="scientific">Terfezia boudieri ATCC MYA-4762</name>
    <dbReference type="NCBI Taxonomy" id="1051890"/>
    <lineage>
        <taxon>Eukaryota</taxon>
        <taxon>Fungi</taxon>
        <taxon>Dikarya</taxon>
        <taxon>Ascomycota</taxon>
        <taxon>Pezizomycotina</taxon>
        <taxon>Pezizomycetes</taxon>
        <taxon>Pezizales</taxon>
        <taxon>Pezizaceae</taxon>
        <taxon>Terfezia</taxon>
    </lineage>
</organism>
<evidence type="ECO:0000256" key="2">
    <source>
        <dbReference type="SAM" id="MobiDB-lite"/>
    </source>
</evidence>
<dbReference type="AlphaFoldDB" id="A0A3N4LY80"/>
<keyword evidence="4" id="KW-1185">Reference proteome</keyword>
<reference evidence="3 4" key="1">
    <citation type="journal article" date="2018" name="Nat. Ecol. Evol.">
        <title>Pezizomycetes genomes reveal the molecular basis of ectomycorrhizal truffle lifestyle.</title>
        <authorList>
            <person name="Murat C."/>
            <person name="Payen T."/>
            <person name="Noel B."/>
            <person name="Kuo A."/>
            <person name="Morin E."/>
            <person name="Chen J."/>
            <person name="Kohler A."/>
            <person name="Krizsan K."/>
            <person name="Balestrini R."/>
            <person name="Da Silva C."/>
            <person name="Montanini B."/>
            <person name="Hainaut M."/>
            <person name="Levati E."/>
            <person name="Barry K.W."/>
            <person name="Belfiori B."/>
            <person name="Cichocki N."/>
            <person name="Clum A."/>
            <person name="Dockter R.B."/>
            <person name="Fauchery L."/>
            <person name="Guy J."/>
            <person name="Iotti M."/>
            <person name="Le Tacon F."/>
            <person name="Lindquist E.A."/>
            <person name="Lipzen A."/>
            <person name="Malagnac F."/>
            <person name="Mello A."/>
            <person name="Molinier V."/>
            <person name="Miyauchi S."/>
            <person name="Poulain J."/>
            <person name="Riccioni C."/>
            <person name="Rubini A."/>
            <person name="Sitrit Y."/>
            <person name="Splivallo R."/>
            <person name="Traeger S."/>
            <person name="Wang M."/>
            <person name="Zifcakova L."/>
            <person name="Wipf D."/>
            <person name="Zambonelli A."/>
            <person name="Paolocci F."/>
            <person name="Nowrousian M."/>
            <person name="Ottonello S."/>
            <person name="Baldrian P."/>
            <person name="Spatafora J.W."/>
            <person name="Henrissat B."/>
            <person name="Nagy L.G."/>
            <person name="Aury J.M."/>
            <person name="Wincker P."/>
            <person name="Grigoriev I.V."/>
            <person name="Bonfante P."/>
            <person name="Martin F.M."/>
        </authorList>
    </citation>
    <scope>NUCLEOTIDE SEQUENCE [LARGE SCALE GENOMIC DNA]</scope>
    <source>
        <strain evidence="3 4">ATCC MYA-4762</strain>
    </source>
</reference>
<protein>
    <submittedName>
        <fullName evidence="3">Uncharacterized protein</fullName>
    </submittedName>
</protein>
<feature type="coiled-coil region" evidence="1">
    <location>
        <begin position="169"/>
        <end position="217"/>
    </location>
</feature>
<gene>
    <name evidence="3" type="ORF">L211DRAFT_464464</name>
</gene>
<feature type="compositionally biased region" description="Acidic residues" evidence="2">
    <location>
        <begin position="58"/>
        <end position="67"/>
    </location>
</feature>
<evidence type="ECO:0000313" key="4">
    <source>
        <dbReference type="Proteomes" id="UP000267821"/>
    </source>
</evidence>
<keyword evidence="1" id="KW-0175">Coiled coil</keyword>
<feature type="region of interest" description="Disordered" evidence="2">
    <location>
        <begin position="1"/>
        <end position="85"/>
    </location>
</feature>
<evidence type="ECO:0000313" key="3">
    <source>
        <dbReference type="EMBL" id="RPB27760.1"/>
    </source>
</evidence>
<name>A0A3N4LY80_9PEZI</name>
<accession>A0A3N4LY80</accession>
<dbReference type="Proteomes" id="UP000267821">
    <property type="component" value="Unassembled WGS sequence"/>
</dbReference>
<dbReference type="InParanoid" id="A0A3N4LY80"/>